<evidence type="ECO:0000256" key="6">
    <source>
        <dbReference type="ARBA" id="ARBA00023049"/>
    </source>
</evidence>
<feature type="domain" description="MPN" evidence="8">
    <location>
        <begin position="80"/>
        <end position="202"/>
    </location>
</feature>
<keyword evidence="3" id="KW-0479">Metal-binding</keyword>
<accession>A0A1M6CJ35</accession>
<dbReference type="InterPro" id="IPR020891">
    <property type="entry name" value="UPF0758_CS"/>
</dbReference>
<dbReference type="Gene3D" id="3.40.140.10">
    <property type="entry name" value="Cytidine Deaminase, domain 2"/>
    <property type="match status" value="1"/>
</dbReference>
<dbReference type="Pfam" id="PF04002">
    <property type="entry name" value="RadC"/>
    <property type="match status" value="1"/>
</dbReference>
<organism evidence="9 10">
    <name type="scientific">Anaerovibrio lipolyticus DSM 3074</name>
    <dbReference type="NCBI Taxonomy" id="1120997"/>
    <lineage>
        <taxon>Bacteria</taxon>
        <taxon>Bacillati</taxon>
        <taxon>Bacillota</taxon>
        <taxon>Negativicutes</taxon>
        <taxon>Selenomonadales</taxon>
        <taxon>Selenomonadaceae</taxon>
        <taxon>Anaerovibrio</taxon>
    </lineage>
</organism>
<dbReference type="InterPro" id="IPR001405">
    <property type="entry name" value="UPF0758"/>
</dbReference>
<gene>
    <name evidence="9" type="ORF">SAMN02745671_01137</name>
</gene>
<dbReference type="InterPro" id="IPR025657">
    <property type="entry name" value="RadC_JAB"/>
</dbReference>
<dbReference type="CDD" id="cd08071">
    <property type="entry name" value="MPN_DUF2466"/>
    <property type="match status" value="1"/>
</dbReference>
<dbReference type="InterPro" id="IPR037518">
    <property type="entry name" value="MPN"/>
</dbReference>
<comment type="similarity">
    <text evidence="1 7">Belongs to the UPF0758 family.</text>
</comment>
<keyword evidence="6" id="KW-0482">Metalloprotease</keyword>
<proteinExistence type="inferred from homology"/>
<keyword evidence="2" id="KW-0645">Protease</keyword>
<keyword evidence="5" id="KW-0862">Zinc</keyword>
<dbReference type="GO" id="GO:0008237">
    <property type="term" value="F:metallopeptidase activity"/>
    <property type="evidence" value="ECO:0007669"/>
    <property type="project" value="UniProtKB-KW"/>
</dbReference>
<dbReference type="PROSITE" id="PS01302">
    <property type="entry name" value="UPF0758"/>
    <property type="match status" value="1"/>
</dbReference>
<evidence type="ECO:0000256" key="2">
    <source>
        <dbReference type="ARBA" id="ARBA00022670"/>
    </source>
</evidence>
<sequence length="204" mass="22408">MLADKVAECGVGYGMGIYSDAELLSLMTGLDEATASQIDFGDILASGNIPGVGPKTVMKIMAVREYAERIAKVPVKKVDIIRGPDDAYDMVKTRFLFEHREVFCILLMNIKGHVIGLKDISIGSMTGSVVHPREVFFEAIKLHAAAMILVHNHPSGDPTPSKEDIKITRQLVECGKIMDIPVRDHIIVGNEKYISFMEEGFMAS</sequence>
<protein>
    <submittedName>
        <fullName evidence="9">DNA repair protein RadC</fullName>
    </submittedName>
</protein>
<dbReference type="NCBIfam" id="TIGR00608">
    <property type="entry name" value="radc"/>
    <property type="match status" value="1"/>
</dbReference>
<evidence type="ECO:0000259" key="8">
    <source>
        <dbReference type="PROSITE" id="PS50249"/>
    </source>
</evidence>
<evidence type="ECO:0000313" key="9">
    <source>
        <dbReference type="EMBL" id="SHI61042.1"/>
    </source>
</evidence>
<evidence type="ECO:0000313" key="10">
    <source>
        <dbReference type="Proteomes" id="UP000191240"/>
    </source>
</evidence>
<name>A0A1M6CJ35_9FIRM</name>
<evidence type="ECO:0000256" key="7">
    <source>
        <dbReference type="RuleBase" id="RU003797"/>
    </source>
</evidence>
<dbReference type="PROSITE" id="PS50249">
    <property type="entry name" value="MPN"/>
    <property type="match status" value="1"/>
</dbReference>
<evidence type="ECO:0000256" key="1">
    <source>
        <dbReference type="ARBA" id="ARBA00010243"/>
    </source>
</evidence>
<dbReference type="OrthoDB" id="9804482at2"/>
<dbReference type="Proteomes" id="UP000191240">
    <property type="component" value="Unassembled WGS sequence"/>
</dbReference>
<reference evidence="9 10" key="1">
    <citation type="submission" date="2016-11" db="EMBL/GenBank/DDBJ databases">
        <authorList>
            <person name="Jaros S."/>
            <person name="Januszkiewicz K."/>
            <person name="Wedrychowicz H."/>
        </authorList>
    </citation>
    <scope>NUCLEOTIDE SEQUENCE [LARGE SCALE GENOMIC DNA]</scope>
    <source>
        <strain evidence="9 10">DSM 3074</strain>
    </source>
</reference>
<dbReference type="EMBL" id="FQYW01000008">
    <property type="protein sequence ID" value="SHI61042.1"/>
    <property type="molecule type" value="Genomic_DNA"/>
</dbReference>
<dbReference type="GO" id="GO:0046872">
    <property type="term" value="F:metal ion binding"/>
    <property type="evidence" value="ECO:0007669"/>
    <property type="project" value="UniProtKB-KW"/>
</dbReference>
<keyword evidence="4" id="KW-0378">Hydrolase</keyword>
<evidence type="ECO:0000256" key="4">
    <source>
        <dbReference type="ARBA" id="ARBA00022801"/>
    </source>
</evidence>
<evidence type="ECO:0000256" key="3">
    <source>
        <dbReference type="ARBA" id="ARBA00022723"/>
    </source>
</evidence>
<dbReference type="PANTHER" id="PTHR30471:SF3">
    <property type="entry name" value="UPF0758 PROTEIN YEES-RELATED"/>
    <property type="match status" value="1"/>
</dbReference>
<evidence type="ECO:0000256" key="5">
    <source>
        <dbReference type="ARBA" id="ARBA00022833"/>
    </source>
</evidence>
<dbReference type="RefSeq" id="WP_080325616.1">
    <property type="nucleotide sequence ID" value="NZ_FQYW01000008.1"/>
</dbReference>
<dbReference type="PANTHER" id="PTHR30471">
    <property type="entry name" value="DNA REPAIR PROTEIN RADC"/>
    <property type="match status" value="1"/>
</dbReference>
<dbReference type="GO" id="GO:0006508">
    <property type="term" value="P:proteolysis"/>
    <property type="evidence" value="ECO:0007669"/>
    <property type="project" value="UniProtKB-KW"/>
</dbReference>
<dbReference type="AlphaFoldDB" id="A0A1M6CJ35"/>